<name>A0A1L5P0A1_RHIET</name>
<feature type="region of interest" description="Disordered" evidence="1">
    <location>
        <begin position="1"/>
        <end position="20"/>
    </location>
</feature>
<sequence>MSSWQCCGGGSTISRTGSDRSRRAGVAVLRMLVDIIVEQSAGIAQIDGAAAEAFIASMMSAPFCLAHELNKTLKAAAEFERFF</sequence>
<evidence type="ECO:0000256" key="1">
    <source>
        <dbReference type="SAM" id="MobiDB-lite"/>
    </source>
</evidence>
<proteinExistence type="predicted"/>
<evidence type="ECO:0000313" key="3">
    <source>
        <dbReference type="Proteomes" id="UP000185109"/>
    </source>
</evidence>
<protein>
    <submittedName>
        <fullName evidence="2">Uncharacterized protein</fullName>
    </submittedName>
</protein>
<gene>
    <name evidence="2" type="ORF">AM571_CH00736</name>
</gene>
<reference evidence="2 3" key="1">
    <citation type="submission" date="2016-09" db="EMBL/GenBank/DDBJ databases">
        <title>The complete genome sequences of Rhizobium gallicum, symbiovars gallicum and phaseoli, symbionts associated to common bean (Phaseolus vulgaris).</title>
        <authorList>
            <person name="Bustos P."/>
            <person name="Santamaria R.I."/>
            <person name="Perez-Carrascal O.M."/>
            <person name="Juarez S."/>
            <person name="Lozano L."/>
            <person name="Martinez-Flores I."/>
            <person name="Martinez-Romero E."/>
            <person name="Cevallos M."/>
            <person name="Romero D."/>
            <person name="Davila G."/>
            <person name="Gonzalez V."/>
        </authorList>
    </citation>
    <scope>NUCLEOTIDE SEQUENCE [LARGE SCALE GENOMIC DNA]</scope>
    <source>
        <strain evidence="2 3">8C-3</strain>
    </source>
</reference>
<accession>A0A1L5P0A1</accession>
<organism evidence="2 3">
    <name type="scientific">Rhizobium etli 8C-3</name>
    <dbReference type="NCBI Taxonomy" id="538025"/>
    <lineage>
        <taxon>Bacteria</taxon>
        <taxon>Pseudomonadati</taxon>
        <taxon>Pseudomonadota</taxon>
        <taxon>Alphaproteobacteria</taxon>
        <taxon>Hyphomicrobiales</taxon>
        <taxon>Rhizobiaceae</taxon>
        <taxon>Rhizobium/Agrobacterium group</taxon>
        <taxon>Rhizobium</taxon>
    </lineage>
</organism>
<evidence type="ECO:0000313" key="2">
    <source>
        <dbReference type="EMBL" id="APO73582.1"/>
    </source>
</evidence>
<dbReference type="EMBL" id="CP017241">
    <property type="protein sequence ID" value="APO73582.1"/>
    <property type="molecule type" value="Genomic_DNA"/>
</dbReference>
<dbReference type="Proteomes" id="UP000185109">
    <property type="component" value="Chromosome"/>
</dbReference>
<dbReference type="AlphaFoldDB" id="A0A1L5P0A1"/>